<organism evidence="6 7">
    <name type="scientific">Candidatus Scatenecus faecavium</name>
    <dbReference type="NCBI Taxonomy" id="2840915"/>
    <lineage>
        <taxon>Bacteria</taxon>
        <taxon>Candidatus Scatenecus</taxon>
    </lineage>
</organism>
<dbReference type="Proteomes" id="UP000824139">
    <property type="component" value="Unassembled WGS sequence"/>
</dbReference>
<reference evidence="6" key="2">
    <citation type="journal article" date="2021" name="PeerJ">
        <title>Extensive microbial diversity within the chicken gut microbiome revealed by metagenomics and culture.</title>
        <authorList>
            <person name="Gilroy R."/>
            <person name="Ravi A."/>
            <person name="Getino M."/>
            <person name="Pursley I."/>
            <person name="Horton D.L."/>
            <person name="Alikhan N.F."/>
            <person name="Baker D."/>
            <person name="Gharbi K."/>
            <person name="Hall N."/>
            <person name="Watson M."/>
            <person name="Adriaenssens E.M."/>
            <person name="Foster-Nyarko E."/>
            <person name="Jarju S."/>
            <person name="Secka A."/>
            <person name="Antonio M."/>
            <person name="Oren A."/>
            <person name="Chaudhuri R.R."/>
            <person name="La Ragione R."/>
            <person name="Hildebrand F."/>
            <person name="Pallen M.J."/>
        </authorList>
    </citation>
    <scope>NUCLEOTIDE SEQUENCE</scope>
    <source>
        <strain evidence="6">CHK152-2994</strain>
    </source>
</reference>
<dbReference type="PANTHER" id="PTHR43498">
    <property type="entry name" value="FERREDOXIN:COB-COM HETERODISULFIDE REDUCTASE SUBUNIT A"/>
    <property type="match status" value="1"/>
</dbReference>
<dbReference type="AlphaFoldDB" id="A0A9D1FWG8"/>
<dbReference type="GO" id="GO:0016491">
    <property type="term" value="F:oxidoreductase activity"/>
    <property type="evidence" value="ECO:0007669"/>
    <property type="project" value="UniProtKB-KW"/>
</dbReference>
<keyword evidence="2" id="KW-0479">Metal-binding</keyword>
<gene>
    <name evidence="6" type="ORF">IAD41_06355</name>
</gene>
<name>A0A9D1FWG8_9BACT</name>
<evidence type="ECO:0000256" key="2">
    <source>
        <dbReference type="ARBA" id="ARBA00022723"/>
    </source>
</evidence>
<accession>A0A9D1FWG8</accession>
<dbReference type="InterPro" id="IPR039650">
    <property type="entry name" value="HdrA-like"/>
</dbReference>
<dbReference type="SUPFAM" id="SSF51905">
    <property type="entry name" value="FAD/NAD(P)-binding domain"/>
    <property type="match status" value="1"/>
</dbReference>
<evidence type="ECO:0000256" key="4">
    <source>
        <dbReference type="ARBA" id="ARBA00023004"/>
    </source>
</evidence>
<dbReference type="PROSITE" id="PS51257">
    <property type="entry name" value="PROKAR_LIPOPROTEIN"/>
    <property type="match status" value="1"/>
</dbReference>
<keyword evidence="3" id="KW-0560">Oxidoreductase</keyword>
<dbReference type="Pfam" id="PF12831">
    <property type="entry name" value="FAD_oxidored"/>
    <property type="match status" value="1"/>
</dbReference>
<dbReference type="PRINTS" id="PR00411">
    <property type="entry name" value="PNDRDTASEI"/>
</dbReference>
<evidence type="ECO:0000256" key="3">
    <source>
        <dbReference type="ARBA" id="ARBA00023002"/>
    </source>
</evidence>
<reference evidence="6" key="1">
    <citation type="submission" date="2020-10" db="EMBL/GenBank/DDBJ databases">
        <authorList>
            <person name="Gilroy R."/>
        </authorList>
    </citation>
    <scope>NUCLEOTIDE SEQUENCE</scope>
    <source>
        <strain evidence="6">CHK152-2994</strain>
    </source>
</reference>
<keyword evidence="1" id="KW-0004">4Fe-4S</keyword>
<evidence type="ECO:0000313" key="6">
    <source>
        <dbReference type="EMBL" id="HIS83208.1"/>
    </source>
</evidence>
<sequence length="432" mass="48237">MKKYDVIIIGGGTAGCAAAYIAGISGLKVLLIEKNIHLGGTITSALVVPAMKCGEHQINTEFYEALVAELNAIGGQATYLDNQGWFNPELTKIALDNLMRKAAVEVFFDTHIQDVCIENKEIKSIKISKEILSVYNESLQEDENILSECIGAKYFVDATGNCEFGKLCNCRFLEEKNEHQPVSLRFLMGGVDVPHFANWLKEFDKDRNVTTVEDIDGFIHLSTAYTWDKGSKWALAPLFEDAVAKKILKDHDRNYFQIFTVAGMPSTIAFNCPRIIDYTDTLQVRSMSKALQLARLNIFRLANFCKIYLPGFENSYISNIADMLGVRVSRRIKGKYIYTIEDVKSGKTFEHPVLVSNYPVDVHSKDKDKSTLHIVQDYQLPLESLMSADYDNLFVAGRCISADFMAQGALRVQASCFSMGVGLAKYLAESVS</sequence>
<evidence type="ECO:0000256" key="1">
    <source>
        <dbReference type="ARBA" id="ARBA00022485"/>
    </source>
</evidence>
<comment type="caution">
    <text evidence="6">The sequence shown here is derived from an EMBL/GenBank/DDBJ whole genome shotgun (WGS) entry which is preliminary data.</text>
</comment>
<proteinExistence type="predicted"/>
<dbReference type="SUPFAM" id="SSF51971">
    <property type="entry name" value="Nucleotide-binding domain"/>
    <property type="match status" value="1"/>
</dbReference>
<dbReference type="PANTHER" id="PTHR43498:SF1">
    <property type="entry name" value="COB--COM HETERODISULFIDE REDUCTASE IRON-SULFUR SUBUNIT A"/>
    <property type="match status" value="1"/>
</dbReference>
<protein>
    <submittedName>
        <fullName evidence="6">FAD-dependent oxidoreductase</fullName>
    </submittedName>
</protein>
<dbReference type="GO" id="GO:0046872">
    <property type="term" value="F:metal ion binding"/>
    <property type="evidence" value="ECO:0007669"/>
    <property type="project" value="UniProtKB-KW"/>
</dbReference>
<evidence type="ECO:0000256" key="5">
    <source>
        <dbReference type="ARBA" id="ARBA00023014"/>
    </source>
</evidence>
<dbReference type="InterPro" id="IPR036188">
    <property type="entry name" value="FAD/NAD-bd_sf"/>
</dbReference>
<dbReference type="Gene3D" id="3.50.50.60">
    <property type="entry name" value="FAD/NAD(P)-binding domain"/>
    <property type="match status" value="1"/>
</dbReference>
<evidence type="ECO:0000313" key="7">
    <source>
        <dbReference type="Proteomes" id="UP000824139"/>
    </source>
</evidence>
<keyword evidence="5" id="KW-0411">Iron-sulfur</keyword>
<dbReference type="GO" id="GO:0051539">
    <property type="term" value="F:4 iron, 4 sulfur cluster binding"/>
    <property type="evidence" value="ECO:0007669"/>
    <property type="project" value="UniProtKB-KW"/>
</dbReference>
<keyword evidence="4" id="KW-0408">Iron</keyword>
<dbReference type="EMBL" id="DVJO01000139">
    <property type="protein sequence ID" value="HIS83208.1"/>
    <property type="molecule type" value="Genomic_DNA"/>
</dbReference>